<evidence type="ECO:0000313" key="2">
    <source>
        <dbReference type="Proteomes" id="UP000297280"/>
    </source>
</evidence>
<dbReference type="AlphaFoldDB" id="A0A4Z1KNK1"/>
<sequence length="119" mass="13437">MVSQTSLARVEQSRGQIYERSKSVTKSQILSYIIIYSSGAQPDMLRSLEILCILRSSSRTDDEEKLMVIHEASDHETTQDKELLLKSEMRELNKIGALKTVTKKVGTDALSSYMGLIKR</sequence>
<dbReference type="EMBL" id="PQXO01000216">
    <property type="protein sequence ID" value="TGO87591.1"/>
    <property type="molecule type" value="Genomic_DNA"/>
</dbReference>
<evidence type="ECO:0000313" key="1">
    <source>
        <dbReference type="EMBL" id="TGO87591.1"/>
    </source>
</evidence>
<reference evidence="1 2" key="1">
    <citation type="submission" date="2017-12" db="EMBL/GenBank/DDBJ databases">
        <title>Comparative genomics of Botrytis spp.</title>
        <authorList>
            <person name="Valero-Jimenez C.A."/>
            <person name="Tapia P."/>
            <person name="Veloso J."/>
            <person name="Silva-Moreno E."/>
            <person name="Staats M."/>
            <person name="Valdes J.H."/>
            <person name="Van Kan J.A.L."/>
        </authorList>
    </citation>
    <scope>NUCLEOTIDE SEQUENCE [LARGE SCALE GENOMIC DNA]</scope>
    <source>
        <strain evidence="1 2">MUCL3349</strain>
    </source>
</reference>
<protein>
    <submittedName>
        <fullName evidence="1">Uncharacterized protein</fullName>
    </submittedName>
</protein>
<comment type="caution">
    <text evidence="1">The sequence shown here is derived from an EMBL/GenBank/DDBJ whole genome shotgun (WGS) entry which is preliminary data.</text>
</comment>
<organism evidence="1 2">
    <name type="scientific">Botrytis porri</name>
    <dbReference type="NCBI Taxonomy" id="87229"/>
    <lineage>
        <taxon>Eukaryota</taxon>
        <taxon>Fungi</taxon>
        <taxon>Dikarya</taxon>
        <taxon>Ascomycota</taxon>
        <taxon>Pezizomycotina</taxon>
        <taxon>Leotiomycetes</taxon>
        <taxon>Helotiales</taxon>
        <taxon>Sclerotiniaceae</taxon>
        <taxon>Botrytis</taxon>
    </lineage>
</organism>
<accession>A0A4Z1KNK1</accession>
<dbReference type="Proteomes" id="UP000297280">
    <property type="component" value="Unassembled WGS sequence"/>
</dbReference>
<name>A0A4Z1KNK1_9HELO</name>
<gene>
    <name evidence="1" type="ORF">BPOR_0216g00010</name>
</gene>
<proteinExistence type="predicted"/>
<keyword evidence="2" id="KW-1185">Reference proteome</keyword>